<comment type="similarity">
    <text evidence="1 7">Belongs to the glyceraldehyde-3-phosphate dehydrogenase family.</text>
</comment>
<dbReference type="Gene3D" id="3.30.360.10">
    <property type="entry name" value="Dihydrodipicolinate Reductase, domain 2"/>
    <property type="match status" value="1"/>
</dbReference>
<dbReference type="SUPFAM" id="SSF51735">
    <property type="entry name" value="NAD(P)-binding Rossmann-fold domains"/>
    <property type="match status" value="1"/>
</dbReference>
<feature type="binding site" evidence="5">
    <location>
        <position position="329"/>
    </location>
    <ligand>
        <name>NAD(+)</name>
        <dbReference type="ChEBI" id="CHEBI:57540"/>
    </ligand>
</feature>
<keyword evidence="5" id="KW-0520">NAD</keyword>
<feature type="binding site" evidence="4">
    <location>
        <begin position="223"/>
        <end position="224"/>
    </location>
    <ligand>
        <name>D-glyceraldehyde 3-phosphate</name>
        <dbReference type="ChEBI" id="CHEBI:59776"/>
    </ligand>
</feature>
<dbReference type="InterPro" id="IPR020831">
    <property type="entry name" value="GlycerAld/Erythrose_P_DH"/>
</dbReference>
<dbReference type="AlphaFoldDB" id="A0A1F5EI20"/>
<dbReference type="InterPro" id="IPR036291">
    <property type="entry name" value="NAD(P)-bd_dom_sf"/>
</dbReference>
<sequence>MEKKKLKVAINGCGRIGRAFLKLSMENEIIEVVAVNDLGSLKNIAYLLKYDSAYGVSNLNISTDEENLIINDRKIKYLSERDPSNLPWGALGIDVVVESTGAFNDYEKSQAHIKAGAKRVLITAPVKDSHKSDAPNYGVEGATVLMGINEEELKTCKISSNASCTTNAGSPVLNILSKAVGIEKAMLNTVHGYTATQKIVDVTDEKDFRKGRAGAQNIIPSTTGAAIATTKVIKELEGSFDGIAVRVPVISGSLLDITFIAKRNTSAEEINDILEKASQDPNWAGVFSVTKEPIVSSDIIGSRFASIADLNFTRVVGGNLVKVLAWYDNEMGYTNTLIRHAIKAGESL</sequence>
<feature type="site" description="Activates thiol group during catalysis" evidence="6">
    <location>
        <position position="191"/>
    </location>
</feature>
<feature type="domain" description="Glyceraldehyde 3-phosphate dehydrogenase NAD(P) binding" evidence="8">
    <location>
        <begin position="6"/>
        <end position="164"/>
    </location>
</feature>
<accession>A0A1F5EI20</accession>
<evidence type="ECO:0000256" key="5">
    <source>
        <dbReference type="PIRSR" id="PIRSR000149-3"/>
    </source>
</evidence>
<reference evidence="9 10" key="1">
    <citation type="journal article" date="2016" name="Nat. Commun.">
        <title>Thousands of microbial genomes shed light on interconnected biogeochemical processes in an aquifer system.</title>
        <authorList>
            <person name="Anantharaman K."/>
            <person name="Brown C.T."/>
            <person name="Hug L.A."/>
            <person name="Sharon I."/>
            <person name="Castelle C.J."/>
            <person name="Probst A.J."/>
            <person name="Thomas B.C."/>
            <person name="Singh A."/>
            <person name="Wilkins M.J."/>
            <person name="Karaoz U."/>
            <person name="Brodie E.L."/>
            <person name="Williams K.H."/>
            <person name="Hubbard S.S."/>
            <person name="Banfield J.F."/>
        </authorList>
    </citation>
    <scope>NUCLEOTIDE SEQUENCE [LARGE SCALE GENOMIC DNA]</scope>
</reference>
<feature type="binding site" evidence="5">
    <location>
        <begin position="15"/>
        <end position="16"/>
    </location>
    <ligand>
        <name>NAD(+)</name>
        <dbReference type="ChEBI" id="CHEBI:57540"/>
    </ligand>
</feature>
<evidence type="ECO:0000256" key="2">
    <source>
        <dbReference type="ARBA" id="ARBA00023002"/>
    </source>
</evidence>
<keyword evidence="5" id="KW-0547">Nucleotide-binding</keyword>
<dbReference type="Proteomes" id="UP000179003">
    <property type="component" value="Unassembled WGS sequence"/>
</dbReference>
<dbReference type="Pfam" id="PF02800">
    <property type="entry name" value="Gp_dh_C"/>
    <property type="match status" value="1"/>
</dbReference>
<dbReference type="Gene3D" id="3.40.50.720">
    <property type="entry name" value="NAD(P)-binding Rossmann-like Domain"/>
    <property type="match status" value="1"/>
</dbReference>
<evidence type="ECO:0000256" key="1">
    <source>
        <dbReference type="ARBA" id="ARBA00007406"/>
    </source>
</evidence>
<dbReference type="SUPFAM" id="SSF55347">
    <property type="entry name" value="Glyceraldehyde-3-phosphate dehydrogenase-like, C-terminal domain"/>
    <property type="match status" value="1"/>
</dbReference>
<feature type="binding site" evidence="5">
    <location>
        <position position="123"/>
    </location>
    <ligand>
        <name>NAD(+)</name>
        <dbReference type="ChEBI" id="CHEBI:57540"/>
    </ligand>
</feature>
<dbReference type="GO" id="GO:0016620">
    <property type="term" value="F:oxidoreductase activity, acting on the aldehyde or oxo group of donors, NAD or NADP as acceptor"/>
    <property type="evidence" value="ECO:0007669"/>
    <property type="project" value="InterPro"/>
</dbReference>
<dbReference type="InterPro" id="IPR020829">
    <property type="entry name" value="GlycerAld_3-P_DH_cat"/>
</dbReference>
<evidence type="ECO:0000256" key="7">
    <source>
        <dbReference type="RuleBase" id="RU000397"/>
    </source>
</evidence>
<dbReference type="FunFam" id="3.30.360.10:FF:000002">
    <property type="entry name" value="Glyceraldehyde-3-phosphate dehydrogenase"/>
    <property type="match status" value="1"/>
</dbReference>
<dbReference type="STRING" id="1797582.A2442_02385"/>
<evidence type="ECO:0000313" key="9">
    <source>
        <dbReference type="EMBL" id="OGD66854.1"/>
    </source>
</evidence>
<evidence type="ECO:0000259" key="8">
    <source>
        <dbReference type="SMART" id="SM00846"/>
    </source>
</evidence>
<protein>
    <submittedName>
        <fullName evidence="9">Type I glyceraldehyde-3-phosphate dehydrogenase</fullName>
    </submittedName>
</protein>
<feature type="binding site" evidence="4">
    <location>
        <begin position="163"/>
        <end position="165"/>
    </location>
    <ligand>
        <name>D-glyceraldehyde 3-phosphate</name>
        <dbReference type="ChEBI" id="CHEBI:59776"/>
    </ligand>
</feature>
<proteinExistence type="inferred from homology"/>
<dbReference type="InterPro" id="IPR020828">
    <property type="entry name" value="GlycerAld_3-P_DH_NAD(P)-bd"/>
</dbReference>
<dbReference type="PIRSF" id="PIRSF000149">
    <property type="entry name" value="GAP_DH"/>
    <property type="match status" value="1"/>
</dbReference>
<name>A0A1F5EI20_9BACT</name>
<feature type="binding site" evidence="4">
    <location>
        <position position="246"/>
    </location>
    <ligand>
        <name>D-glyceraldehyde 3-phosphate</name>
        <dbReference type="ChEBI" id="CHEBI:59776"/>
    </ligand>
</feature>
<dbReference type="SMART" id="SM00846">
    <property type="entry name" value="Gp_dh_N"/>
    <property type="match status" value="1"/>
</dbReference>
<dbReference type="PRINTS" id="PR00078">
    <property type="entry name" value="G3PDHDRGNASE"/>
</dbReference>
<dbReference type="Pfam" id="PF00044">
    <property type="entry name" value="Gp_dh_N"/>
    <property type="match status" value="1"/>
</dbReference>
<dbReference type="EMBL" id="MFAE01000013">
    <property type="protein sequence ID" value="OGD66854.1"/>
    <property type="molecule type" value="Genomic_DNA"/>
</dbReference>
<organism evidence="9 10">
    <name type="scientific">Candidatus Campbellbacteria bacterium RIFOXYC2_FULL_35_25</name>
    <dbReference type="NCBI Taxonomy" id="1797582"/>
    <lineage>
        <taxon>Bacteria</taxon>
        <taxon>Candidatus Campbelliibacteriota</taxon>
    </lineage>
</organism>
<dbReference type="GO" id="GO:0051287">
    <property type="term" value="F:NAD binding"/>
    <property type="evidence" value="ECO:0007669"/>
    <property type="project" value="InterPro"/>
</dbReference>
<dbReference type="FunFam" id="3.40.50.720:FF:000001">
    <property type="entry name" value="Glyceraldehyde-3-phosphate dehydrogenase"/>
    <property type="match status" value="1"/>
</dbReference>
<dbReference type="CDD" id="cd05214">
    <property type="entry name" value="GAPDH_I_N"/>
    <property type="match status" value="1"/>
</dbReference>
<evidence type="ECO:0000256" key="4">
    <source>
        <dbReference type="PIRSR" id="PIRSR000149-2"/>
    </source>
</evidence>
<dbReference type="CDD" id="cd18126">
    <property type="entry name" value="GAPDH_I_C"/>
    <property type="match status" value="1"/>
</dbReference>
<evidence type="ECO:0000313" key="10">
    <source>
        <dbReference type="Proteomes" id="UP000179003"/>
    </source>
</evidence>
<feature type="active site" description="Nucleophile" evidence="3">
    <location>
        <position position="164"/>
    </location>
</feature>
<evidence type="ECO:0000256" key="3">
    <source>
        <dbReference type="PIRSR" id="PIRSR000149-1"/>
    </source>
</evidence>
<gene>
    <name evidence="9" type="ORF">A2442_02385</name>
</gene>
<evidence type="ECO:0000256" key="6">
    <source>
        <dbReference type="PIRSR" id="PIRSR000149-4"/>
    </source>
</evidence>
<feature type="binding site" evidence="4">
    <location>
        <position position="194"/>
    </location>
    <ligand>
        <name>D-glyceraldehyde 3-phosphate</name>
        <dbReference type="ChEBI" id="CHEBI:59776"/>
    </ligand>
</feature>
<feature type="binding site" evidence="5">
    <location>
        <position position="37"/>
    </location>
    <ligand>
        <name>NAD(+)</name>
        <dbReference type="ChEBI" id="CHEBI:57540"/>
    </ligand>
</feature>
<keyword evidence="2" id="KW-0560">Oxidoreductase</keyword>
<comment type="caution">
    <text evidence="9">The sequence shown here is derived from an EMBL/GenBank/DDBJ whole genome shotgun (WGS) entry which is preliminary data.</text>
</comment>
<feature type="binding site" evidence="5">
    <location>
        <position position="81"/>
    </location>
    <ligand>
        <name>NAD(+)</name>
        <dbReference type="ChEBI" id="CHEBI:57540"/>
    </ligand>
</feature>
<dbReference type="PANTHER" id="PTHR43148">
    <property type="entry name" value="GLYCERALDEHYDE-3-PHOSPHATE DEHYDROGENASE 2"/>
    <property type="match status" value="1"/>
</dbReference>